<dbReference type="KEGG" id="nay:HYG81_06475"/>
<keyword evidence="3" id="KW-1185">Reference proteome</keyword>
<dbReference type="RefSeq" id="WP_180842406.1">
    <property type="nucleotide sequence ID" value="NZ_CP059154.1"/>
</dbReference>
<dbReference type="Pfam" id="PF23993">
    <property type="entry name" value="DUF7311"/>
    <property type="match status" value="1"/>
</dbReference>
<reference evidence="2 3" key="1">
    <citation type="submission" date="2020-07" db="EMBL/GenBank/DDBJ databases">
        <title>Natrinema (YPL30) sp. nov. and Haloterrigena xxxxxx (YPL8) sp. nov., isolated from a salt mine.</title>
        <authorList>
            <person name="Cui H."/>
        </authorList>
    </citation>
    <scope>NUCLEOTIDE SEQUENCE [LARGE SCALE GENOMIC DNA]</scope>
    <source>
        <strain evidence="2 3">YPL13</strain>
    </source>
</reference>
<accession>A0A7D6GWH4</accession>
<organism evidence="2 3">
    <name type="scientific">Natrinema zhouii</name>
    <dbReference type="NCBI Taxonomy" id="1710539"/>
    <lineage>
        <taxon>Archaea</taxon>
        <taxon>Methanobacteriati</taxon>
        <taxon>Methanobacteriota</taxon>
        <taxon>Stenosarchaea group</taxon>
        <taxon>Halobacteria</taxon>
        <taxon>Halobacteriales</taxon>
        <taxon>Natrialbaceae</taxon>
        <taxon>Natrinema</taxon>
    </lineage>
</organism>
<sequence length="156" mass="16627">MIRVIVAVLLSIALIALAVPAIERGASLNTQRQVETSISAIDEAATSLVETEAVSPDGHPNPRRVVDLQLPRGSLTTEPVDHFEIVPVENGSYSSVRYVLEDGTTRTGVIDQRVIWNDPLGTEPVKLDGDGGVQLVLTLQADENGTPVVVAARARV</sequence>
<dbReference type="GeneID" id="56142834"/>
<dbReference type="Proteomes" id="UP000510869">
    <property type="component" value="Chromosome"/>
</dbReference>
<feature type="domain" description="DUF7311" evidence="1">
    <location>
        <begin position="1"/>
        <end position="151"/>
    </location>
</feature>
<dbReference type="InterPro" id="IPR055735">
    <property type="entry name" value="DUF7311"/>
</dbReference>
<dbReference type="EMBL" id="CP059154">
    <property type="protein sequence ID" value="QLK27244.1"/>
    <property type="molecule type" value="Genomic_DNA"/>
</dbReference>
<evidence type="ECO:0000259" key="1">
    <source>
        <dbReference type="Pfam" id="PF23993"/>
    </source>
</evidence>
<evidence type="ECO:0000313" key="3">
    <source>
        <dbReference type="Proteomes" id="UP000510869"/>
    </source>
</evidence>
<evidence type="ECO:0000313" key="2">
    <source>
        <dbReference type="EMBL" id="QLK27244.1"/>
    </source>
</evidence>
<protein>
    <recommendedName>
        <fullName evidence="1">DUF7311 domain-containing protein</fullName>
    </recommendedName>
</protein>
<dbReference type="AlphaFoldDB" id="A0A7D6GWH4"/>
<gene>
    <name evidence="2" type="ORF">HYG81_06475</name>
</gene>
<proteinExistence type="predicted"/>
<name>A0A7D6GWH4_9EURY</name>
<dbReference type="OrthoDB" id="204975at2157"/>